<sequence length="27" mass="2997">MQSCKNVQISHSFVVGFLILFGRKGSL</sequence>
<reference evidence="1" key="1">
    <citation type="submission" date="2014-09" db="EMBL/GenBank/DDBJ databases">
        <authorList>
            <person name="Magalhaes I.L.F."/>
            <person name="Oliveira U."/>
            <person name="Santos F.R."/>
            <person name="Vidigal T.H.D.A."/>
            <person name="Brescovit A.D."/>
            <person name="Santos A.J."/>
        </authorList>
    </citation>
    <scope>NUCLEOTIDE SEQUENCE</scope>
    <source>
        <tissue evidence="1">Shoot tissue taken approximately 20 cm above the soil surface</tissue>
    </source>
</reference>
<organism evidence="1">
    <name type="scientific">Arundo donax</name>
    <name type="common">Giant reed</name>
    <name type="synonym">Donax arundinaceus</name>
    <dbReference type="NCBI Taxonomy" id="35708"/>
    <lineage>
        <taxon>Eukaryota</taxon>
        <taxon>Viridiplantae</taxon>
        <taxon>Streptophyta</taxon>
        <taxon>Embryophyta</taxon>
        <taxon>Tracheophyta</taxon>
        <taxon>Spermatophyta</taxon>
        <taxon>Magnoliopsida</taxon>
        <taxon>Liliopsida</taxon>
        <taxon>Poales</taxon>
        <taxon>Poaceae</taxon>
        <taxon>PACMAD clade</taxon>
        <taxon>Arundinoideae</taxon>
        <taxon>Arundineae</taxon>
        <taxon>Arundo</taxon>
    </lineage>
</organism>
<proteinExistence type="predicted"/>
<accession>A0A0A8YLM5</accession>
<evidence type="ECO:0000313" key="1">
    <source>
        <dbReference type="EMBL" id="JAD27511.1"/>
    </source>
</evidence>
<name>A0A0A8YLM5_ARUDO</name>
<dbReference type="EMBL" id="GBRH01270384">
    <property type="protein sequence ID" value="JAD27511.1"/>
    <property type="molecule type" value="Transcribed_RNA"/>
</dbReference>
<reference evidence="1" key="2">
    <citation type="journal article" date="2015" name="Data Brief">
        <title>Shoot transcriptome of the giant reed, Arundo donax.</title>
        <authorList>
            <person name="Barrero R.A."/>
            <person name="Guerrero F.D."/>
            <person name="Moolhuijzen P."/>
            <person name="Goolsby J.A."/>
            <person name="Tidwell J."/>
            <person name="Bellgard S.E."/>
            <person name="Bellgard M.I."/>
        </authorList>
    </citation>
    <scope>NUCLEOTIDE SEQUENCE</scope>
    <source>
        <tissue evidence="1">Shoot tissue taken approximately 20 cm above the soil surface</tissue>
    </source>
</reference>
<dbReference type="AlphaFoldDB" id="A0A0A8YLM5"/>
<protein>
    <submittedName>
        <fullName evidence="1">Uncharacterized protein</fullName>
    </submittedName>
</protein>